<dbReference type="GeneID" id="19140395"/>
<dbReference type="KEGG" id="bsc:COCSADRAFT_62413"/>
<organism evidence="2 3">
    <name type="scientific">Cochliobolus sativus (strain ND90Pr / ATCC 201652)</name>
    <name type="common">Common root rot and spot blotch fungus</name>
    <name type="synonym">Bipolaris sorokiniana</name>
    <dbReference type="NCBI Taxonomy" id="665912"/>
    <lineage>
        <taxon>Eukaryota</taxon>
        <taxon>Fungi</taxon>
        <taxon>Dikarya</taxon>
        <taxon>Ascomycota</taxon>
        <taxon>Pezizomycotina</taxon>
        <taxon>Dothideomycetes</taxon>
        <taxon>Pleosporomycetidae</taxon>
        <taxon>Pleosporales</taxon>
        <taxon>Pleosporineae</taxon>
        <taxon>Pleosporaceae</taxon>
        <taxon>Bipolaris</taxon>
    </lineage>
</organism>
<gene>
    <name evidence="2" type="ORF">COCSADRAFT_62413</name>
</gene>
<dbReference type="Proteomes" id="UP000016934">
    <property type="component" value="Unassembled WGS sequence"/>
</dbReference>
<reference evidence="3" key="2">
    <citation type="journal article" date="2013" name="PLoS Genet.">
        <title>Comparative genome structure, secondary metabolite, and effector coding capacity across Cochliobolus pathogens.</title>
        <authorList>
            <person name="Condon B.J."/>
            <person name="Leng Y."/>
            <person name="Wu D."/>
            <person name="Bushley K.E."/>
            <person name="Ohm R.A."/>
            <person name="Otillar R."/>
            <person name="Martin J."/>
            <person name="Schackwitz W."/>
            <person name="Grimwood J."/>
            <person name="MohdZainudin N."/>
            <person name="Xue C."/>
            <person name="Wang R."/>
            <person name="Manning V.A."/>
            <person name="Dhillon B."/>
            <person name="Tu Z.J."/>
            <person name="Steffenson B.J."/>
            <person name="Salamov A."/>
            <person name="Sun H."/>
            <person name="Lowry S."/>
            <person name="LaButti K."/>
            <person name="Han J."/>
            <person name="Copeland A."/>
            <person name="Lindquist E."/>
            <person name="Barry K."/>
            <person name="Schmutz J."/>
            <person name="Baker S.E."/>
            <person name="Ciuffetti L.M."/>
            <person name="Grigoriev I.V."/>
            <person name="Zhong S."/>
            <person name="Turgeon B.G."/>
        </authorList>
    </citation>
    <scope>NUCLEOTIDE SEQUENCE [LARGE SCALE GENOMIC DNA]</scope>
    <source>
        <strain evidence="3">ND90Pr / ATCC 201652</strain>
    </source>
</reference>
<reference evidence="2 3" key="1">
    <citation type="journal article" date="2012" name="PLoS Pathog.">
        <title>Diverse lifestyles and strategies of plant pathogenesis encoded in the genomes of eighteen Dothideomycetes fungi.</title>
        <authorList>
            <person name="Ohm R.A."/>
            <person name="Feau N."/>
            <person name="Henrissat B."/>
            <person name="Schoch C.L."/>
            <person name="Horwitz B.A."/>
            <person name="Barry K.W."/>
            <person name="Condon B.J."/>
            <person name="Copeland A.C."/>
            <person name="Dhillon B."/>
            <person name="Glaser F."/>
            <person name="Hesse C.N."/>
            <person name="Kosti I."/>
            <person name="LaButti K."/>
            <person name="Lindquist E.A."/>
            <person name="Lucas S."/>
            <person name="Salamov A.A."/>
            <person name="Bradshaw R.E."/>
            <person name="Ciuffetti L."/>
            <person name="Hamelin R.C."/>
            <person name="Kema G.H.J."/>
            <person name="Lawrence C."/>
            <person name="Scott J.A."/>
            <person name="Spatafora J.W."/>
            <person name="Turgeon B.G."/>
            <person name="de Wit P.J.G.M."/>
            <person name="Zhong S."/>
            <person name="Goodwin S.B."/>
            <person name="Grigoriev I.V."/>
        </authorList>
    </citation>
    <scope>NUCLEOTIDE SEQUENCE [LARGE SCALE GENOMIC DNA]</scope>
    <source>
        <strain evidence="3">ND90Pr / ATCC 201652</strain>
    </source>
</reference>
<evidence type="ECO:0000256" key="1">
    <source>
        <dbReference type="SAM" id="MobiDB-lite"/>
    </source>
</evidence>
<feature type="compositionally biased region" description="Polar residues" evidence="1">
    <location>
        <begin position="32"/>
        <end position="50"/>
    </location>
</feature>
<evidence type="ECO:0000313" key="2">
    <source>
        <dbReference type="EMBL" id="EMD63979.1"/>
    </source>
</evidence>
<proteinExistence type="predicted"/>
<dbReference type="AlphaFoldDB" id="M2RAT6"/>
<evidence type="ECO:0000313" key="3">
    <source>
        <dbReference type="Proteomes" id="UP000016934"/>
    </source>
</evidence>
<protein>
    <submittedName>
        <fullName evidence="2">Uncharacterized protein</fullName>
    </submittedName>
</protein>
<feature type="non-terminal residue" evidence="2">
    <location>
        <position position="1"/>
    </location>
</feature>
<name>M2RAT6_COCSN</name>
<keyword evidence="3" id="KW-1185">Reference proteome</keyword>
<sequence>MTYAQQEQERQANKSRRPAPTYRLRPAANDPFPSQQTDDTNPTATVVQDNENNEEHLE</sequence>
<dbReference type="HOGENOM" id="CLU_2984451_0_0_1"/>
<dbReference type="EMBL" id="KB445643">
    <property type="protein sequence ID" value="EMD63979.1"/>
    <property type="molecule type" value="Genomic_DNA"/>
</dbReference>
<accession>M2RAT6</accession>
<dbReference type="RefSeq" id="XP_007699897.1">
    <property type="nucleotide sequence ID" value="XM_007701707.1"/>
</dbReference>
<feature type="region of interest" description="Disordered" evidence="1">
    <location>
        <begin position="1"/>
        <end position="58"/>
    </location>
</feature>